<gene>
    <name evidence="2" type="ORF">CLV92_101397</name>
</gene>
<organism evidence="2 3">
    <name type="scientific">Kineococcus xinjiangensis</name>
    <dbReference type="NCBI Taxonomy" id="512762"/>
    <lineage>
        <taxon>Bacteria</taxon>
        <taxon>Bacillati</taxon>
        <taxon>Actinomycetota</taxon>
        <taxon>Actinomycetes</taxon>
        <taxon>Kineosporiales</taxon>
        <taxon>Kineosporiaceae</taxon>
        <taxon>Kineococcus</taxon>
    </lineage>
</organism>
<dbReference type="Proteomes" id="UP000239485">
    <property type="component" value="Unassembled WGS sequence"/>
</dbReference>
<evidence type="ECO:0000256" key="1">
    <source>
        <dbReference type="SAM" id="MobiDB-lite"/>
    </source>
</evidence>
<feature type="region of interest" description="Disordered" evidence="1">
    <location>
        <begin position="1"/>
        <end position="26"/>
    </location>
</feature>
<proteinExistence type="predicted"/>
<reference evidence="2 3" key="1">
    <citation type="submission" date="2018-02" db="EMBL/GenBank/DDBJ databases">
        <title>Genomic Encyclopedia of Archaeal and Bacterial Type Strains, Phase II (KMG-II): from individual species to whole genera.</title>
        <authorList>
            <person name="Goeker M."/>
        </authorList>
    </citation>
    <scope>NUCLEOTIDE SEQUENCE [LARGE SCALE GENOMIC DNA]</scope>
    <source>
        <strain evidence="2 3">DSM 22857</strain>
    </source>
</reference>
<dbReference type="AlphaFoldDB" id="A0A2S6IWG2"/>
<name>A0A2S6IWG2_9ACTN</name>
<evidence type="ECO:0000313" key="2">
    <source>
        <dbReference type="EMBL" id="PPK98697.1"/>
    </source>
</evidence>
<accession>A0A2S6IWG2</accession>
<keyword evidence="3" id="KW-1185">Reference proteome</keyword>
<dbReference type="EMBL" id="PTJD01000001">
    <property type="protein sequence ID" value="PPK98697.1"/>
    <property type="molecule type" value="Genomic_DNA"/>
</dbReference>
<protein>
    <recommendedName>
        <fullName evidence="4">Neutral zinc metallopeptidase</fullName>
    </recommendedName>
</protein>
<sequence>MLCPLVGDGRSHRTSLRNEAPGHTRRNGYMQKTMRWSAAVGAGFTLALGLVSPVAAGAAAPAAPTSATAAAARVQLPADWQARRAAAAERLGVEESPAAQVVRDAIDPGDYACGPTEFRNYIRSVLQGLSPEEMQFLDESGALDFPTYDAFVFGTGADPRYGLDAEYRQQLVRTFRDGQRFWDVKSGDIQLLGLNGSVLRDEARLTRLLVVVYGLEEADAAAYAAAVVAAVAQIPALQGGDNPIFSLNAFAFSGEGDPDPLFSSIPDKIVMGDGLNDAFEHMGIADVGPRAVLAHEFGHHVQFENDLFDSPLTGAEATRRTELMADALATYQLTHKRGLALNAKRVLQAERSFYEVGDCSFASDGHHGTPNQRMRASEWGAGLAASARKQGHILPSMTVAQRFDAVLPQLVAPDAP</sequence>
<evidence type="ECO:0000313" key="3">
    <source>
        <dbReference type="Proteomes" id="UP000239485"/>
    </source>
</evidence>
<comment type="caution">
    <text evidence="2">The sequence shown here is derived from an EMBL/GenBank/DDBJ whole genome shotgun (WGS) entry which is preliminary data.</text>
</comment>
<evidence type="ECO:0008006" key="4">
    <source>
        <dbReference type="Google" id="ProtNLM"/>
    </source>
</evidence>